<dbReference type="InterPro" id="IPR017930">
    <property type="entry name" value="Myb_dom"/>
</dbReference>
<dbReference type="InterPro" id="IPR001005">
    <property type="entry name" value="SANT/Myb"/>
</dbReference>
<gene>
    <name evidence="8" type="ORF">ACET3X_002271</name>
</gene>
<dbReference type="Gene3D" id="1.10.10.60">
    <property type="entry name" value="Homeodomain-like"/>
    <property type="match status" value="3"/>
</dbReference>
<dbReference type="Pfam" id="PF13921">
    <property type="entry name" value="Myb_DNA-bind_6"/>
    <property type="match status" value="1"/>
</dbReference>
<sequence length="404" mass="45548">MAGERERRWWTDEEDEVLRARVQLQEARNGKAFNWNEVADLLPGRTNKDCRKRWSKVQAGINKGAWTRVEDERLQKAVEKQGAKWALVSKSVRTRNADQCAKRWQHVLGPGCKHGPWTMEEDQKLLAAIEKHGNNWKQIGLSELHGRSSHDIRNRSVALTRRGKFQDRVQSTRSSSNDAEETMRQERMSNIQDENELGLDDEYGEHSFSGMNVDSEVETPHPSLGERADRELSFGSNTREDPHAINIVETGELSTMNPMWRWPDFTTGPLVFDEHQLSTTPDTGHSSNYNSISDASISTPSYLHSAFTNSAVLSLHEISPSTTNNRTTHTAQAFRNHHGTFNDIGDPLSLALDSSQHALSPTTTPEKKGHVTISLKQVDAGVAQDITSSILKYNDSLVIRLYVE</sequence>
<comment type="caution">
    <text evidence="8">The sequence shown here is derived from an EMBL/GenBank/DDBJ whole genome shotgun (WGS) entry which is preliminary data.</text>
</comment>
<evidence type="ECO:0000259" key="6">
    <source>
        <dbReference type="PROSITE" id="PS50090"/>
    </source>
</evidence>
<evidence type="ECO:0000313" key="9">
    <source>
        <dbReference type="Proteomes" id="UP001578633"/>
    </source>
</evidence>
<dbReference type="Proteomes" id="UP001578633">
    <property type="component" value="Chromosome 2"/>
</dbReference>
<feature type="domain" description="HTH myb-type" evidence="7">
    <location>
        <begin position="61"/>
        <end position="112"/>
    </location>
</feature>
<dbReference type="PROSITE" id="PS50090">
    <property type="entry name" value="MYB_LIKE"/>
    <property type="match status" value="3"/>
</dbReference>
<protein>
    <submittedName>
        <fullName evidence="8">Uncharacterized protein</fullName>
    </submittedName>
</protein>
<evidence type="ECO:0000256" key="4">
    <source>
        <dbReference type="ARBA" id="ARBA00023242"/>
    </source>
</evidence>
<evidence type="ECO:0000259" key="7">
    <source>
        <dbReference type="PROSITE" id="PS51294"/>
    </source>
</evidence>
<evidence type="ECO:0000256" key="2">
    <source>
        <dbReference type="ARBA" id="ARBA00023125"/>
    </source>
</evidence>
<dbReference type="CDD" id="cd00167">
    <property type="entry name" value="SANT"/>
    <property type="match status" value="3"/>
</dbReference>
<reference evidence="8 9" key="1">
    <citation type="submission" date="2024-09" db="EMBL/GenBank/DDBJ databases">
        <title>T2T genomes of carrot and Alternaria dauci and their utility for understanding host-pathogen interaction during carrot leaf blight disease.</title>
        <authorList>
            <person name="Liu W."/>
            <person name="Xu S."/>
            <person name="Ou C."/>
            <person name="Liu X."/>
            <person name="Zhuang F."/>
            <person name="Deng X.W."/>
        </authorList>
    </citation>
    <scope>NUCLEOTIDE SEQUENCE [LARGE SCALE GENOMIC DNA]</scope>
    <source>
        <strain evidence="8 9">A2016</strain>
    </source>
</reference>
<keyword evidence="9" id="KW-1185">Reference proteome</keyword>
<proteinExistence type="predicted"/>
<dbReference type="PROSITE" id="PS51294">
    <property type="entry name" value="HTH_MYB"/>
    <property type="match status" value="3"/>
</dbReference>
<dbReference type="GeneID" id="96082593"/>
<feature type="domain" description="Myb-like" evidence="6">
    <location>
        <begin position="109"/>
        <end position="155"/>
    </location>
</feature>
<dbReference type="EMBL" id="JBHGVX010000002">
    <property type="protein sequence ID" value="KAL1798234.1"/>
    <property type="molecule type" value="Genomic_DNA"/>
</dbReference>
<evidence type="ECO:0000313" key="8">
    <source>
        <dbReference type="EMBL" id="KAL1798234.1"/>
    </source>
</evidence>
<dbReference type="InterPro" id="IPR009057">
    <property type="entry name" value="Homeodomain-like_sf"/>
</dbReference>
<dbReference type="InterPro" id="IPR051575">
    <property type="entry name" value="Myb-like_DNA-bd"/>
</dbReference>
<feature type="region of interest" description="Disordered" evidence="5">
    <location>
        <begin position="163"/>
        <end position="192"/>
    </location>
</feature>
<dbReference type="PANTHER" id="PTHR46621">
    <property type="entry name" value="SNRNA-ACTIVATING PROTEIN COMPLEX SUBUNIT 4"/>
    <property type="match status" value="1"/>
</dbReference>
<organism evidence="8 9">
    <name type="scientific">Alternaria dauci</name>
    <dbReference type="NCBI Taxonomy" id="48095"/>
    <lineage>
        <taxon>Eukaryota</taxon>
        <taxon>Fungi</taxon>
        <taxon>Dikarya</taxon>
        <taxon>Ascomycota</taxon>
        <taxon>Pezizomycotina</taxon>
        <taxon>Dothideomycetes</taxon>
        <taxon>Pleosporomycetidae</taxon>
        <taxon>Pleosporales</taxon>
        <taxon>Pleosporineae</taxon>
        <taxon>Pleosporaceae</taxon>
        <taxon>Alternaria</taxon>
        <taxon>Alternaria sect. Porri</taxon>
    </lineage>
</organism>
<keyword evidence="1" id="KW-0805">Transcription regulation</keyword>
<dbReference type="RefSeq" id="XP_069308818.1">
    <property type="nucleotide sequence ID" value="XM_069448957.1"/>
</dbReference>
<feature type="domain" description="HTH myb-type" evidence="7">
    <location>
        <begin position="113"/>
        <end position="164"/>
    </location>
</feature>
<evidence type="ECO:0000256" key="1">
    <source>
        <dbReference type="ARBA" id="ARBA00023015"/>
    </source>
</evidence>
<dbReference type="SUPFAM" id="SSF46689">
    <property type="entry name" value="Homeodomain-like"/>
    <property type="match status" value="2"/>
</dbReference>
<feature type="compositionally biased region" description="Polar residues" evidence="5">
    <location>
        <begin position="168"/>
        <end position="177"/>
    </location>
</feature>
<keyword evidence="3" id="KW-0804">Transcription</keyword>
<dbReference type="Pfam" id="PF00249">
    <property type="entry name" value="Myb_DNA-binding"/>
    <property type="match status" value="1"/>
</dbReference>
<dbReference type="SMART" id="SM00717">
    <property type="entry name" value="SANT"/>
    <property type="match status" value="3"/>
</dbReference>
<evidence type="ECO:0000256" key="3">
    <source>
        <dbReference type="ARBA" id="ARBA00023163"/>
    </source>
</evidence>
<accession>A0ABR3UPI9</accession>
<feature type="domain" description="Myb-like" evidence="6">
    <location>
        <begin position="58"/>
        <end position="108"/>
    </location>
</feature>
<feature type="domain" description="HTH myb-type" evidence="7">
    <location>
        <begin position="1"/>
        <end position="57"/>
    </location>
</feature>
<feature type="domain" description="Myb-like" evidence="6">
    <location>
        <begin position="2"/>
        <end position="57"/>
    </location>
</feature>
<dbReference type="PANTHER" id="PTHR46621:SF1">
    <property type="entry name" value="SNRNA-ACTIVATING PROTEIN COMPLEX SUBUNIT 4"/>
    <property type="match status" value="1"/>
</dbReference>
<keyword evidence="2" id="KW-0238">DNA-binding</keyword>
<name>A0ABR3UPI9_9PLEO</name>
<evidence type="ECO:0000256" key="5">
    <source>
        <dbReference type="SAM" id="MobiDB-lite"/>
    </source>
</evidence>
<keyword evidence="4" id="KW-0539">Nucleus</keyword>